<proteinExistence type="predicted"/>
<keyword evidence="4" id="KW-1185">Reference proteome</keyword>
<dbReference type="OrthoDB" id="9805423at2"/>
<reference evidence="3" key="2">
    <citation type="journal article" date="2021" name="PeerJ">
        <title>Extensive microbial diversity within the chicken gut microbiome revealed by metagenomics and culture.</title>
        <authorList>
            <person name="Gilroy R."/>
            <person name="Ravi A."/>
            <person name="Getino M."/>
            <person name="Pursley I."/>
            <person name="Horton D.L."/>
            <person name="Alikhan N.F."/>
            <person name="Baker D."/>
            <person name="Gharbi K."/>
            <person name="Hall N."/>
            <person name="Watson M."/>
            <person name="Adriaenssens E.M."/>
            <person name="Foster-Nyarko E."/>
            <person name="Jarju S."/>
            <person name="Secka A."/>
            <person name="Antonio M."/>
            <person name="Oren A."/>
            <person name="Chaudhuri R.R."/>
            <person name="La Ragione R."/>
            <person name="Hildebrand F."/>
            <person name="Pallen M.J."/>
        </authorList>
    </citation>
    <scope>NUCLEOTIDE SEQUENCE</scope>
    <source>
        <strain evidence="3">CHK149-3286</strain>
    </source>
</reference>
<dbReference type="EMBL" id="BKAQ01000008">
    <property type="protein sequence ID" value="GEP81907.1"/>
    <property type="molecule type" value="Genomic_DNA"/>
</dbReference>
<dbReference type="InterPro" id="IPR029058">
    <property type="entry name" value="AB_hydrolase_fold"/>
</dbReference>
<dbReference type="Pfam" id="PF00561">
    <property type="entry name" value="Abhydrolase_1"/>
    <property type="match status" value="1"/>
</dbReference>
<evidence type="ECO:0000259" key="1">
    <source>
        <dbReference type="Pfam" id="PF00561"/>
    </source>
</evidence>
<evidence type="ECO:0000313" key="4">
    <source>
        <dbReference type="Proteomes" id="UP000321040"/>
    </source>
</evidence>
<protein>
    <submittedName>
        <fullName evidence="2 3">Hydrolase</fullName>
    </submittedName>
</protein>
<dbReference type="PANTHER" id="PTHR43433:SF5">
    <property type="entry name" value="AB HYDROLASE-1 DOMAIN-CONTAINING PROTEIN"/>
    <property type="match status" value="1"/>
</dbReference>
<name>A0A921KUV6_9STAP</name>
<dbReference type="AlphaFoldDB" id="A0A921KUV6"/>
<dbReference type="InterPro" id="IPR000073">
    <property type="entry name" value="AB_hydrolase_1"/>
</dbReference>
<dbReference type="GO" id="GO:0046503">
    <property type="term" value="P:glycerolipid catabolic process"/>
    <property type="evidence" value="ECO:0007669"/>
    <property type="project" value="TreeGrafter"/>
</dbReference>
<feature type="domain" description="AB hydrolase-1" evidence="1">
    <location>
        <begin position="20"/>
        <end position="263"/>
    </location>
</feature>
<dbReference type="GO" id="GO:0004806">
    <property type="term" value="F:triacylglycerol lipase activity"/>
    <property type="evidence" value="ECO:0007669"/>
    <property type="project" value="TreeGrafter"/>
</dbReference>
<dbReference type="GeneID" id="69903922"/>
<organism evidence="3 5">
    <name type="scientific">Staphylococcus kloosii</name>
    <dbReference type="NCBI Taxonomy" id="29384"/>
    <lineage>
        <taxon>Bacteria</taxon>
        <taxon>Bacillati</taxon>
        <taxon>Bacillota</taxon>
        <taxon>Bacilli</taxon>
        <taxon>Bacillales</taxon>
        <taxon>Staphylococcaceae</taxon>
        <taxon>Staphylococcus</taxon>
    </lineage>
</organism>
<keyword evidence="3" id="KW-0378">Hydrolase</keyword>
<dbReference type="Gene3D" id="3.40.50.1820">
    <property type="entry name" value="alpha/beta hydrolase"/>
    <property type="match status" value="1"/>
</dbReference>
<dbReference type="InterPro" id="IPR050471">
    <property type="entry name" value="AB_hydrolase"/>
</dbReference>
<dbReference type="EMBL" id="DYVT01000028">
    <property type="protein sequence ID" value="HJF67147.1"/>
    <property type="molecule type" value="Genomic_DNA"/>
</dbReference>
<dbReference type="Proteomes" id="UP000706163">
    <property type="component" value="Unassembled WGS sequence"/>
</dbReference>
<reference evidence="3" key="3">
    <citation type="submission" date="2021-09" db="EMBL/GenBank/DDBJ databases">
        <authorList>
            <person name="Gilroy R."/>
        </authorList>
    </citation>
    <scope>NUCLEOTIDE SEQUENCE</scope>
    <source>
        <strain evidence="3">CHK149-3286</strain>
    </source>
</reference>
<accession>A0A921KUV6</accession>
<reference evidence="2 4" key="1">
    <citation type="submission" date="2019-07" db="EMBL/GenBank/DDBJ databases">
        <title>Whole genome shotgun sequence of Staphylococcus kloosii NBRC 109624.</title>
        <authorList>
            <person name="Hosoyama A."/>
            <person name="Uohara A."/>
            <person name="Ohji S."/>
            <person name="Ichikawa N."/>
        </authorList>
    </citation>
    <scope>NUCLEOTIDE SEQUENCE [LARGE SCALE GENOMIC DNA]</scope>
    <source>
        <strain evidence="2 4">NBRC 109624</strain>
    </source>
</reference>
<dbReference type="KEGG" id="skl:C7J89_01100"/>
<dbReference type="Proteomes" id="UP000321040">
    <property type="component" value="Unassembled WGS sequence"/>
</dbReference>
<gene>
    <name evidence="3" type="ORF">K8V85_02445</name>
    <name evidence="2" type="ORF">SKL01_10850</name>
</gene>
<evidence type="ECO:0000313" key="2">
    <source>
        <dbReference type="EMBL" id="GEP81907.1"/>
    </source>
</evidence>
<sequence>MNTIDLPGAKLRYYQVGQGPILILIPGANGTGDIFLPLAERLKEHFTVVAIDRRDYGNSELTQSLPEEASNPNSEYRVKRDAHDVAALAQQLSEEPVYVLGSSSGAIVAMHVLKEHPEVVKEIAFHEPPINTFLPDSDYWKEKNDEIVKIALNEGLQQAMQVFGKTLNIAPLDAKSMSQPVSENDEDQKAQYERMMFWVEYEIRQYTHSNITIADLAHYKDKVVLFNGTDSKGSFPQDVNFYINEQTDIKLLDIPGGHLGYVQKPDGFAEVLLNTWK</sequence>
<dbReference type="RefSeq" id="WP_103295183.1">
    <property type="nucleotide sequence ID" value="NZ_BKAQ01000008.1"/>
</dbReference>
<evidence type="ECO:0000313" key="3">
    <source>
        <dbReference type="EMBL" id="HJF67147.1"/>
    </source>
</evidence>
<dbReference type="SUPFAM" id="SSF53474">
    <property type="entry name" value="alpha/beta-Hydrolases"/>
    <property type="match status" value="1"/>
</dbReference>
<comment type="caution">
    <text evidence="3">The sequence shown here is derived from an EMBL/GenBank/DDBJ whole genome shotgun (WGS) entry which is preliminary data.</text>
</comment>
<evidence type="ECO:0000313" key="5">
    <source>
        <dbReference type="Proteomes" id="UP000706163"/>
    </source>
</evidence>
<dbReference type="PANTHER" id="PTHR43433">
    <property type="entry name" value="HYDROLASE, ALPHA/BETA FOLD FAMILY PROTEIN"/>
    <property type="match status" value="1"/>
</dbReference>